<keyword evidence="2" id="KW-0560">Oxidoreductase</keyword>
<dbReference type="PROSITE" id="PS00061">
    <property type="entry name" value="ADH_SHORT"/>
    <property type="match status" value="1"/>
</dbReference>
<proteinExistence type="inferred from homology"/>
<dbReference type="RefSeq" id="WP_183206583.1">
    <property type="nucleotide sequence ID" value="NZ_JAAAMM010000001.1"/>
</dbReference>
<dbReference type="EMBL" id="JACIEM010000001">
    <property type="protein sequence ID" value="MBB4002089.1"/>
    <property type="molecule type" value="Genomic_DNA"/>
</dbReference>
<keyword evidence="5" id="KW-1185">Reference proteome</keyword>
<accession>A0A7W6MNQ0</accession>
<protein>
    <submittedName>
        <fullName evidence="4">NAD(P)-dependent dehydrogenase (Short-subunit alcohol dehydrogenase family)</fullName>
    </submittedName>
</protein>
<dbReference type="PRINTS" id="PR00081">
    <property type="entry name" value="GDHRDH"/>
</dbReference>
<name>A0A7W6MNQ0_9HYPH</name>
<comment type="similarity">
    <text evidence="1">Belongs to the short-chain dehydrogenases/reductases (SDR) family.</text>
</comment>
<dbReference type="CDD" id="cd05233">
    <property type="entry name" value="SDR_c"/>
    <property type="match status" value="1"/>
</dbReference>
<feature type="domain" description="Ketoreductase" evidence="3">
    <location>
        <begin position="17"/>
        <end position="194"/>
    </location>
</feature>
<evidence type="ECO:0000256" key="1">
    <source>
        <dbReference type="ARBA" id="ARBA00006484"/>
    </source>
</evidence>
<evidence type="ECO:0000259" key="3">
    <source>
        <dbReference type="SMART" id="SM00822"/>
    </source>
</evidence>
<dbReference type="InterPro" id="IPR020904">
    <property type="entry name" value="Sc_DH/Rdtase_CS"/>
</dbReference>
<dbReference type="PANTHER" id="PTHR42760">
    <property type="entry name" value="SHORT-CHAIN DEHYDROGENASES/REDUCTASES FAMILY MEMBER"/>
    <property type="match status" value="1"/>
</dbReference>
<dbReference type="Pfam" id="PF13561">
    <property type="entry name" value="adh_short_C2"/>
    <property type="match status" value="1"/>
</dbReference>
<dbReference type="NCBIfam" id="NF005559">
    <property type="entry name" value="PRK07231.1"/>
    <property type="match status" value="1"/>
</dbReference>
<reference evidence="4 5" key="1">
    <citation type="submission" date="2020-08" db="EMBL/GenBank/DDBJ databases">
        <title>Genomic Encyclopedia of Type Strains, Phase IV (KMG-IV): sequencing the most valuable type-strain genomes for metagenomic binning, comparative biology and taxonomic classification.</title>
        <authorList>
            <person name="Goeker M."/>
        </authorList>
    </citation>
    <scope>NUCLEOTIDE SEQUENCE [LARGE SCALE GENOMIC DNA]</scope>
    <source>
        <strain evidence="4 5">DSM 103570</strain>
    </source>
</reference>
<evidence type="ECO:0000256" key="2">
    <source>
        <dbReference type="ARBA" id="ARBA00023002"/>
    </source>
</evidence>
<dbReference type="PANTHER" id="PTHR42760:SF115">
    <property type="entry name" value="3-OXOACYL-[ACYL-CARRIER-PROTEIN] REDUCTASE FABG"/>
    <property type="match status" value="1"/>
</dbReference>
<dbReference type="InterPro" id="IPR002347">
    <property type="entry name" value="SDR_fam"/>
</dbReference>
<dbReference type="SMART" id="SM00822">
    <property type="entry name" value="PKS_KR"/>
    <property type="match status" value="1"/>
</dbReference>
<dbReference type="SUPFAM" id="SSF51735">
    <property type="entry name" value="NAD(P)-binding Rossmann-fold domains"/>
    <property type="match status" value="1"/>
</dbReference>
<dbReference type="AlphaFoldDB" id="A0A7W6MNQ0"/>
<evidence type="ECO:0000313" key="5">
    <source>
        <dbReference type="Proteomes" id="UP000588647"/>
    </source>
</evidence>
<dbReference type="FunFam" id="3.40.50.720:FF:000084">
    <property type="entry name" value="Short-chain dehydrogenase reductase"/>
    <property type="match status" value="1"/>
</dbReference>
<dbReference type="Gene3D" id="3.40.50.720">
    <property type="entry name" value="NAD(P)-binding Rossmann-like Domain"/>
    <property type="match status" value="1"/>
</dbReference>
<dbReference type="InterPro" id="IPR036291">
    <property type="entry name" value="NAD(P)-bd_dom_sf"/>
</dbReference>
<dbReference type="NCBIfam" id="NF005309">
    <property type="entry name" value="PRK06841.1"/>
    <property type="match status" value="1"/>
</dbReference>
<gene>
    <name evidence="4" type="ORF">GGR03_001136</name>
</gene>
<evidence type="ECO:0000313" key="4">
    <source>
        <dbReference type="EMBL" id="MBB4002089.1"/>
    </source>
</evidence>
<comment type="caution">
    <text evidence="4">The sequence shown here is derived from an EMBL/GenBank/DDBJ whole genome shotgun (WGS) entry which is preliminary data.</text>
</comment>
<dbReference type="GO" id="GO:0016616">
    <property type="term" value="F:oxidoreductase activity, acting on the CH-OH group of donors, NAD or NADP as acceptor"/>
    <property type="evidence" value="ECO:0007669"/>
    <property type="project" value="TreeGrafter"/>
</dbReference>
<dbReference type="InterPro" id="IPR057326">
    <property type="entry name" value="KR_dom"/>
</dbReference>
<dbReference type="PRINTS" id="PR00080">
    <property type="entry name" value="SDRFAMILY"/>
</dbReference>
<sequence length="257" mass="26065">MSDVAPQIDLNFGLPDRVALVTGAGSGIGAAIASALAAKGARIALLDVNEAAAQAHAATLGGESRAFRCDVSDQASVETAVAAVRDAFGRIDIAVNSAGIVALAPAEELSVDAWDRTIAINLKGTFLVSQAVGRIMIAAGTRGRIINLASQAGTVAIDEHAAYCASKFGVIGLSKTLAAEWGKHGITVNTISPTVVLTELGKQAWAGAKGEAAKQRIPTGRFAFPEEVAAAAVFLASDGAQMINGADLLIDGGYTIL</sequence>
<organism evidence="4 5">
    <name type="scientific">Aurantimonas endophytica</name>
    <dbReference type="NCBI Taxonomy" id="1522175"/>
    <lineage>
        <taxon>Bacteria</taxon>
        <taxon>Pseudomonadati</taxon>
        <taxon>Pseudomonadota</taxon>
        <taxon>Alphaproteobacteria</taxon>
        <taxon>Hyphomicrobiales</taxon>
        <taxon>Aurantimonadaceae</taxon>
        <taxon>Aurantimonas</taxon>
    </lineage>
</organism>
<dbReference type="Proteomes" id="UP000588647">
    <property type="component" value="Unassembled WGS sequence"/>
</dbReference>